<dbReference type="PROSITE" id="PS51891">
    <property type="entry name" value="CENP_V_GFA"/>
    <property type="match status" value="1"/>
</dbReference>
<evidence type="ECO:0000259" key="5">
    <source>
        <dbReference type="PROSITE" id="PS51891"/>
    </source>
</evidence>
<keyword evidence="2" id="KW-0479">Metal-binding</keyword>
<dbReference type="PANTHER" id="PTHR33337">
    <property type="entry name" value="GFA DOMAIN-CONTAINING PROTEIN"/>
    <property type="match status" value="1"/>
</dbReference>
<evidence type="ECO:0000256" key="3">
    <source>
        <dbReference type="ARBA" id="ARBA00022833"/>
    </source>
</evidence>
<dbReference type="PANTHER" id="PTHR33337:SF40">
    <property type="entry name" value="CENP-V_GFA DOMAIN-CONTAINING PROTEIN-RELATED"/>
    <property type="match status" value="1"/>
</dbReference>
<dbReference type="SUPFAM" id="SSF51316">
    <property type="entry name" value="Mss4-like"/>
    <property type="match status" value="1"/>
</dbReference>
<evidence type="ECO:0000313" key="6">
    <source>
        <dbReference type="EMBL" id="MFD1343728.1"/>
    </source>
</evidence>
<evidence type="ECO:0000256" key="4">
    <source>
        <dbReference type="ARBA" id="ARBA00023239"/>
    </source>
</evidence>
<keyword evidence="7" id="KW-1185">Reference proteome</keyword>
<dbReference type="EMBL" id="JBHTMU010000030">
    <property type="protein sequence ID" value="MFD1343728.1"/>
    <property type="molecule type" value="Genomic_DNA"/>
</dbReference>
<evidence type="ECO:0000256" key="1">
    <source>
        <dbReference type="ARBA" id="ARBA00005495"/>
    </source>
</evidence>
<dbReference type="InterPro" id="IPR011057">
    <property type="entry name" value="Mss4-like_sf"/>
</dbReference>
<feature type="domain" description="CENP-V/GFA" evidence="5">
    <location>
        <begin position="2"/>
        <end position="114"/>
    </location>
</feature>
<accession>A0ABW3ZM62</accession>
<name>A0ABW3ZM62_9RHOB</name>
<dbReference type="RefSeq" id="WP_386804927.1">
    <property type="nucleotide sequence ID" value="NZ_JBHTMU010000030.1"/>
</dbReference>
<evidence type="ECO:0000313" key="7">
    <source>
        <dbReference type="Proteomes" id="UP001597135"/>
    </source>
</evidence>
<organism evidence="6 7">
    <name type="scientific">Litorisediminicola beolgyonensis</name>
    <dbReference type="NCBI Taxonomy" id="1173614"/>
    <lineage>
        <taxon>Bacteria</taxon>
        <taxon>Pseudomonadati</taxon>
        <taxon>Pseudomonadota</taxon>
        <taxon>Alphaproteobacteria</taxon>
        <taxon>Rhodobacterales</taxon>
        <taxon>Paracoccaceae</taxon>
        <taxon>Litorisediminicola</taxon>
    </lineage>
</organism>
<dbReference type="Pfam" id="PF04828">
    <property type="entry name" value="GFA"/>
    <property type="match status" value="1"/>
</dbReference>
<comment type="similarity">
    <text evidence="1">Belongs to the Gfa family.</text>
</comment>
<reference evidence="7" key="1">
    <citation type="journal article" date="2019" name="Int. J. Syst. Evol. Microbiol.">
        <title>The Global Catalogue of Microorganisms (GCM) 10K type strain sequencing project: providing services to taxonomists for standard genome sequencing and annotation.</title>
        <authorList>
            <consortium name="The Broad Institute Genomics Platform"/>
            <consortium name="The Broad Institute Genome Sequencing Center for Infectious Disease"/>
            <person name="Wu L."/>
            <person name="Ma J."/>
        </authorList>
    </citation>
    <scope>NUCLEOTIDE SEQUENCE [LARGE SCALE GENOMIC DNA]</scope>
    <source>
        <strain evidence="7">CCUG 62953</strain>
    </source>
</reference>
<dbReference type="Proteomes" id="UP001597135">
    <property type="component" value="Unassembled WGS sequence"/>
</dbReference>
<proteinExistence type="inferred from homology"/>
<keyword evidence="3" id="KW-0862">Zinc</keyword>
<gene>
    <name evidence="6" type="ORF">ACFQ4E_14975</name>
</gene>
<comment type="caution">
    <text evidence="6">The sequence shown here is derived from an EMBL/GenBank/DDBJ whole genome shotgun (WGS) entry which is preliminary data.</text>
</comment>
<dbReference type="Gene3D" id="3.90.1590.10">
    <property type="entry name" value="glutathione-dependent formaldehyde- activating enzyme (gfa)"/>
    <property type="match status" value="1"/>
</dbReference>
<sequence length="122" mass="13103">MIDGRCACGAVQFTSEAQPVNASACHCGMCRKMSGHAWASAQVPFESLRVTGNVRWFRLSATAERGICPSCGAFLFWRGDGEAEISVALGALEAPTGLRLEKHIFTADKGDYYEISDGLPQS</sequence>
<dbReference type="InterPro" id="IPR006913">
    <property type="entry name" value="CENP-V/GFA"/>
</dbReference>
<protein>
    <submittedName>
        <fullName evidence="6">GFA family protein</fullName>
    </submittedName>
</protein>
<evidence type="ECO:0000256" key="2">
    <source>
        <dbReference type="ARBA" id="ARBA00022723"/>
    </source>
</evidence>
<keyword evidence="4" id="KW-0456">Lyase</keyword>